<reference evidence="1 2" key="1">
    <citation type="submission" date="2014-08" db="EMBL/GenBank/DDBJ databases">
        <title>Clostridium innocuum, an unnegligible vancomycin-resistant pathogen causing extra-intestinal infections.</title>
        <authorList>
            <person name="Feng Y."/>
            <person name="Chiu C.-H."/>
        </authorList>
    </citation>
    <scope>NUCLEOTIDE SEQUENCE [LARGE SCALE GENOMIC DNA]</scope>
    <source>
        <strain evidence="1 2">AN88</strain>
    </source>
</reference>
<dbReference type="RefSeq" id="WP_044906316.1">
    <property type="nucleotide sequence ID" value="NZ_JQIF01000067.1"/>
</dbReference>
<accession>A0A099I5B6</accession>
<evidence type="ECO:0000313" key="1">
    <source>
        <dbReference type="EMBL" id="KGJ52422.1"/>
    </source>
</evidence>
<evidence type="ECO:0008006" key="3">
    <source>
        <dbReference type="Google" id="ProtNLM"/>
    </source>
</evidence>
<protein>
    <recommendedName>
        <fullName evidence="3">DUF3284 domain-containing protein</fullName>
    </recommendedName>
</protein>
<dbReference type="AlphaFoldDB" id="A0A099I5B6"/>
<dbReference type="Proteomes" id="UP000030008">
    <property type="component" value="Unassembled WGS sequence"/>
</dbReference>
<gene>
    <name evidence="1" type="ORF">CIAN88_14935</name>
</gene>
<dbReference type="EMBL" id="JQIF01000067">
    <property type="protein sequence ID" value="KGJ52422.1"/>
    <property type="molecule type" value="Genomic_DNA"/>
</dbReference>
<organism evidence="1 2">
    <name type="scientific">Clostridium innocuum</name>
    <dbReference type="NCBI Taxonomy" id="1522"/>
    <lineage>
        <taxon>Bacteria</taxon>
        <taxon>Bacillati</taxon>
        <taxon>Bacillota</taxon>
        <taxon>Clostridia</taxon>
        <taxon>Eubacteriales</taxon>
        <taxon>Clostridiaceae</taxon>
        <taxon>Clostridium</taxon>
    </lineage>
</organism>
<sequence>MIKVEEKLYVNADVFFDKIAESIAYNITASTGKNIRPKQIHKGFSYTKDMKNKMKREGKVKVTITDFEAPRIYKAKFESSQGINTISYEIEQLDEDHIGVTYMEDFSGASGAKSVNFKIMSFFYNRGAKKKAVKLLRNMESYIQNEAKEKSEATES</sequence>
<dbReference type="InterPro" id="IPR021701">
    <property type="entry name" value="DUF3284"/>
</dbReference>
<comment type="caution">
    <text evidence="1">The sequence shown here is derived from an EMBL/GenBank/DDBJ whole genome shotgun (WGS) entry which is preliminary data.</text>
</comment>
<proteinExistence type="predicted"/>
<name>A0A099I5B6_CLOIN</name>
<evidence type="ECO:0000313" key="2">
    <source>
        <dbReference type="Proteomes" id="UP000030008"/>
    </source>
</evidence>
<dbReference type="Pfam" id="PF11687">
    <property type="entry name" value="DUF3284"/>
    <property type="match status" value="1"/>
</dbReference>